<evidence type="ECO:0000259" key="9">
    <source>
        <dbReference type="PROSITE" id="PS50221"/>
    </source>
</evidence>
<dbReference type="GO" id="GO:0016020">
    <property type="term" value="C:membrane"/>
    <property type="evidence" value="ECO:0007669"/>
    <property type="project" value="UniProtKB-SubCell"/>
</dbReference>
<keyword evidence="11" id="KW-1185">Reference proteome</keyword>
<dbReference type="SMART" id="SM00303">
    <property type="entry name" value="GPS"/>
    <property type="match status" value="1"/>
</dbReference>
<dbReference type="InterPro" id="IPR057244">
    <property type="entry name" value="GAIN_B"/>
</dbReference>
<organism evidence="10 11">
    <name type="scientific">Geranomyces variabilis</name>
    <dbReference type="NCBI Taxonomy" id="109894"/>
    <lineage>
        <taxon>Eukaryota</taxon>
        <taxon>Fungi</taxon>
        <taxon>Fungi incertae sedis</taxon>
        <taxon>Chytridiomycota</taxon>
        <taxon>Chytridiomycota incertae sedis</taxon>
        <taxon>Chytridiomycetes</taxon>
        <taxon>Spizellomycetales</taxon>
        <taxon>Powellomycetaceae</taxon>
        <taxon>Geranomyces</taxon>
    </lineage>
</organism>
<comment type="subcellular location">
    <subcellularLocation>
        <location evidence="1">Membrane</location>
    </subcellularLocation>
</comment>
<comment type="caution">
    <text evidence="10">The sequence shown here is derived from an EMBL/GenBank/DDBJ whole genome shotgun (WGS) entry which is preliminary data.</text>
</comment>
<sequence>MKIHFIFRAALAALLVVQSSTTTTDDSVTITDDATSPSDISTSATTTSTTTSSASTTTTTNVSATTTSSTSTATTTSAGTTTTTSTNSATTTSAPSTPATSTTSTTSTPLASTSSTQSTTPTPSQGTSTTGSTATLTPGGLYYPVYPYYKVMVDGQQYNVTWVSAQSATGRGLMKPYAYPIVSSSSATDNGAPYGIRPIDYPQGTYPCNWTVSGVSYTGACSLGGRNAQDQSECYWNNGNGNNGNNGNMNGGNGTGMGNNTANGQNGNGMTMPNGGNSNQNGNGMTTPCTIGLPGFNGTNTQIQNAIQVSTSCFTTTITGPYGEPINSTYFSSLAFYDTTGNFTGMQDTNMTCYGSYTNEAPAIVSSWQFPCKPIGNNITAPTQNCQVSDVPEVQEGPLFTVTKASCSQDVMLYMGGTTSYTATINATCTTYFDPGSGYKVTYYRGPCYSTFPTQVLQPDSSYAWVTLTVGTTCIYQDNQPPTNSTGPAPCTQPINALVNGTYNGTSLQPASCTSYQTSTSTYETYQYTCYQWQAASGYSPTSCYGTVKQYPGLVSTRSAPCQISLYQYYVGGVLYQSPQSVNTTCVSYTQFNGQYNYTQTSYMFPCQMGITFNNTGNASAVSSYIDATCESQYSPMQPMNGNMNNGGNMNYNNCYGNNCNGNNWVYGGSVMNSLWTIRSYMDTKNVPNYFNGSRVMPATVNTNVTVLSYGNETLTLWSYPCIGSLSSDPNGYIAPGTFSVNSTTCVAYQSQLNTSTLYIYPCDTTRFCFSDMPLPGLTECQGSGCSTYPGMTQVPYPCANANNTICYTSIGWDLCNGGGNGSHFLYPSQFSAFNSWIHQLLQEPARDMTNGTFYYPSELFHLDATQSLTPFNLPQSSGHLDFSQGPSDTWSGPFWSNPSTNTGATPIYTFPGPAIPDTDNSTSPWNNFPYLPGPPVPAAPNALLTEDFSKGNWPMPVWPMIPVSQTGDFTNNSLPWIVFPAIPDNTTAPPPPVVNPCPSPPSNGTLLFTGSGLVNFNTNTFNVAGSGQATLSLPLYNCTYASLQIFWSIDSNIMPNPKNASATQTGETLSTSFNYALQLGIIPTGAHNVTARSVFLDANGMVLASPIATGNFSINAPVFTATLNVQNATVNSARNLTLDASTSFDSIDPCYFKRFVSSIVYKGCQSTNAGITPYTGRVLVYFTCQTIGGAACPFPIQSTATIPQMFNQTVSTSNTFVAVQAYNDTGNTTLFIVTDVPTYTLQPSVLRDGDYIFNAQIQHLGFAKSASGAAAEIVVQTTQYFIAQSPLTLTPFNPSAVYIAPAPVTVVPAVSASDAVSLLTFAWSLRSSSNNVMQTSAIKDNWIIDTSALTDDIYSASLITTDTHGNSAKSVVSFSVRTTIATPNGCTVTPTSGQELSTQFTVQCPSADTLIPGALYFYSYVLNGLTSTIAYPGSASQVMTLPAGPASSGNIVPISVRAYIPNNLVPSAPLILNVTVTPVLFTNTAALQTTYASKFTSTDASSIGASMTSFTAQIATLDPTSQGTKDAVAAVASAISTSALTVTDPNIAISMAGAFASLLSVGSLTTATKNQASSALVNIASVLATPGNYPPLSALTSVASAVLSSSVSNDTTSGTQTLQAFNFVGQALANSISAGQNTSLSIPGSDLNVFAATINTIPAGLGTTSLLQRRTTSGNCAASFGPAIAASVASLSSSAVVTIQANCLTSSPYPFDAGTLNTDSQTLTPSVLTIGVQANGGSWPNALTQNITVTIPTAYNTNTFLRRRSALERRATTYSAQCVVWDSTASQWTPVGCTATSSATGGTSTTCNCNTLGTFSVRVQSRLVAATTTTAATSTISPSASPTVSATPTPTGSPGSGISKGAIAGAVIGSVAGAALIGGLAYYFLKVRG</sequence>
<feature type="region of interest" description="Disordered" evidence="6">
    <location>
        <begin position="22"/>
        <end position="136"/>
    </location>
</feature>
<dbReference type="Pfam" id="PF01825">
    <property type="entry name" value="GPS"/>
    <property type="match status" value="1"/>
</dbReference>
<keyword evidence="4 7" id="KW-0472">Membrane</keyword>
<evidence type="ECO:0000256" key="3">
    <source>
        <dbReference type="ARBA" id="ARBA00022989"/>
    </source>
</evidence>
<dbReference type="InterPro" id="IPR000203">
    <property type="entry name" value="GPS"/>
</dbReference>
<evidence type="ECO:0000256" key="8">
    <source>
        <dbReference type="SAM" id="SignalP"/>
    </source>
</evidence>
<evidence type="ECO:0000256" key="1">
    <source>
        <dbReference type="ARBA" id="ARBA00004370"/>
    </source>
</evidence>
<protein>
    <recommendedName>
        <fullName evidence="9">GAIN-B domain-containing protein</fullName>
    </recommendedName>
</protein>
<reference evidence="10" key="1">
    <citation type="submission" date="2020-05" db="EMBL/GenBank/DDBJ databases">
        <title>Phylogenomic resolution of chytrid fungi.</title>
        <authorList>
            <person name="Stajich J.E."/>
            <person name="Amses K."/>
            <person name="Simmons R."/>
            <person name="Seto K."/>
            <person name="Myers J."/>
            <person name="Bonds A."/>
            <person name="Quandt C.A."/>
            <person name="Barry K."/>
            <person name="Liu P."/>
            <person name="Grigoriev I."/>
            <person name="Longcore J.E."/>
            <person name="James T.Y."/>
        </authorList>
    </citation>
    <scope>NUCLEOTIDE SEQUENCE</scope>
    <source>
        <strain evidence="10">JEL0379</strain>
    </source>
</reference>
<proteinExistence type="predicted"/>
<keyword evidence="5" id="KW-1015">Disulfide bond</keyword>
<evidence type="ECO:0000256" key="7">
    <source>
        <dbReference type="SAM" id="Phobius"/>
    </source>
</evidence>
<name>A0AAD5XP49_9FUNG</name>
<evidence type="ECO:0000256" key="6">
    <source>
        <dbReference type="SAM" id="MobiDB-lite"/>
    </source>
</evidence>
<evidence type="ECO:0000313" key="11">
    <source>
        <dbReference type="Proteomes" id="UP001212152"/>
    </source>
</evidence>
<gene>
    <name evidence="10" type="ORF">HDU87_001125</name>
</gene>
<dbReference type="PROSITE" id="PS50221">
    <property type="entry name" value="GAIN_B"/>
    <property type="match status" value="1"/>
</dbReference>
<keyword evidence="2 7" id="KW-0812">Transmembrane</keyword>
<evidence type="ECO:0000256" key="5">
    <source>
        <dbReference type="ARBA" id="ARBA00023157"/>
    </source>
</evidence>
<evidence type="ECO:0000313" key="10">
    <source>
        <dbReference type="EMBL" id="KAJ3181515.1"/>
    </source>
</evidence>
<feature type="chain" id="PRO_5042133409" description="GAIN-B domain-containing protein" evidence="8">
    <location>
        <begin position="20"/>
        <end position="1890"/>
    </location>
</feature>
<dbReference type="Proteomes" id="UP001212152">
    <property type="component" value="Unassembled WGS sequence"/>
</dbReference>
<keyword evidence="8" id="KW-0732">Signal</keyword>
<evidence type="ECO:0000256" key="4">
    <source>
        <dbReference type="ARBA" id="ARBA00023136"/>
    </source>
</evidence>
<feature type="domain" description="GAIN-B" evidence="9">
    <location>
        <begin position="1675"/>
        <end position="1826"/>
    </location>
</feature>
<feature type="transmembrane region" description="Helical" evidence="7">
    <location>
        <begin position="1863"/>
        <end position="1886"/>
    </location>
</feature>
<feature type="region of interest" description="Disordered" evidence="6">
    <location>
        <begin position="1836"/>
        <end position="1856"/>
    </location>
</feature>
<feature type="signal peptide" evidence="8">
    <location>
        <begin position="1"/>
        <end position="19"/>
    </location>
</feature>
<evidence type="ECO:0000256" key="2">
    <source>
        <dbReference type="ARBA" id="ARBA00022692"/>
    </source>
</evidence>
<keyword evidence="3 7" id="KW-1133">Transmembrane helix</keyword>
<accession>A0AAD5XP49</accession>
<dbReference type="EMBL" id="JADGJQ010000012">
    <property type="protein sequence ID" value="KAJ3181515.1"/>
    <property type="molecule type" value="Genomic_DNA"/>
</dbReference>